<comment type="cofactor">
    <cofactor evidence="1">
        <name>FAD</name>
        <dbReference type="ChEBI" id="CHEBI:57692"/>
    </cofactor>
</comment>
<dbReference type="PRINTS" id="PR00368">
    <property type="entry name" value="FADPNR"/>
</dbReference>
<gene>
    <name evidence="7" type="ORF">GCM10022393_15900</name>
</gene>
<evidence type="ECO:0000256" key="1">
    <source>
        <dbReference type="ARBA" id="ARBA00001974"/>
    </source>
</evidence>
<dbReference type="SUPFAM" id="SSF51905">
    <property type="entry name" value="FAD/NAD(P)-binding domain"/>
    <property type="match status" value="1"/>
</dbReference>
<evidence type="ECO:0000259" key="6">
    <source>
        <dbReference type="Pfam" id="PF07992"/>
    </source>
</evidence>
<dbReference type="InterPro" id="IPR001100">
    <property type="entry name" value="Pyr_nuc-diS_OxRdtase"/>
</dbReference>
<organism evidence="7 8">
    <name type="scientific">Aquimarina addita</name>
    <dbReference type="NCBI Taxonomy" id="870485"/>
    <lineage>
        <taxon>Bacteria</taxon>
        <taxon>Pseudomonadati</taxon>
        <taxon>Bacteroidota</taxon>
        <taxon>Flavobacteriia</taxon>
        <taxon>Flavobacteriales</taxon>
        <taxon>Flavobacteriaceae</taxon>
        <taxon>Aquimarina</taxon>
    </lineage>
</organism>
<proteinExistence type="inferred from homology"/>
<evidence type="ECO:0000256" key="4">
    <source>
        <dbReference type="ARBA" id="ARBA00022827"/>
    </source>
</evidence>
<keyword evidence="4" id="KW-0274">FAD</keyword>
<dbReference type="Gene3D" id="3.30.390.30">
    <property type="match status" value="1"/>
</dbReference>
<dbReference type="InterPro" id="IPR004099">
    <property type="entry name" value="Pyr_nucl-diS_OxRdtase_dimer"/>
</dbReference>
<feature type="domain" description="Pyridine nucleotide-disulphide oxidoreductase dimerisation" evidence="5">
    <location>
        <begin position="341"/>
        <end position="443"/>
    </location>
</feature>
<dbReference type="PIRSF" id="PIRSF000350">
    <property type="entry name" value="Mercury_reductase_MerA"/>
    <property type="match status" value="1"/>
</dbReference>
<dbReference type="PRINTS" id="PR00411">
    <property type="entry name" value="PNDRDTASEI"/>
</dbReference>
<protein>
    <submittedName>
        <fullName evidence="7">NAD(P)/FAD-dependent oxidoreductase</fullName>
    </submittedName>
</protein>
<feature type="domain" description="FAD/NAD(P)-binding" evidence="6">
    <location>
        <begin position="6"/>
        <end position="320"/>
    </location>
</feature>
<evidence type="ECO:0000313" key="7">
    <source>
        <dbReference type="EMBL" id="GAA4115660.1"/>
    </source>
</evidence>
<keyword evidence="3" id="KW-0285">Flavoprotein</keyword>
<evidence type="ECO:0000256" key="3">
    <source>
        <dbReference type="ARBA" id="ARBA00022630"/>
    </source>
</evidence>
<comment type="caution">
    <text evidence="7">The sequence shown here is derived from an EMBL/GenBank/DDBJ whole genome shotgun (WGS) entry which is preliminary data.</text>
</comment>
<dbReference type="EMBL" id="BAABCW010000005">
    <property type="protein sequence ID" value="GAA4115660.1"/>
    <property type="molecule type" value="Genomic_DNA"/>
</dbReference>
<dbReference type="PANTHER" id="PTHR43014:SF5">
    <property type="entry name" value="GLUTATHIONE REDUCTASE (NADPH)"/>
    <property type="match status" value="1"/>
</dbReference>
<dbReference type="RefSeq" id="WP_344926257.1">
    <property type="nucleotide sequence ID" value="NZ_BAABCW010000005.1"/>
</dbReference>
<sequence length="449" mass="49201">MAIEEFDVFVIGSGVAGQVAAEACVKEGYSVAIADNREFGGTCANRGCDPKKVILSTTRLINASQYLKGKGISKLPKSSWKDIMKFKSEFTEAVPIKTEEKLKKLNIKMYHQSPKFIDTNTLSVEGKSVKVKKIIIAAGLIPKPLTIKGGSLALLSDDFLELNELPDQIIFIGAGYIGMEFAHMAASLGVDVTVIDSGERPLSIFDKDMVAYIVNASESMGIKFIFNAEVLKIEELRKNKRVHYKVANKKESVKATLVFNTTGRVPSTGSLELDKGNVSHNKEGIEVNEYLQNPKNKMVYACGDIANNTVPLTPFSSKEGKIAAYNLHHGNKKKANFPISPTVAFTLPNIAAVGLSEKEAKATYKHVHVVNKDASSSYNAKRVNEPIYAYKTIVDKSTNIILGAHLVGPEAGEVINLFAMAIYKKMTVQEIKDIIFTYPSWSGDIAYMF</sequence>
<comment type="similarity">
    <text evidence="2">Belongs to the class-I pyridine nucleotide-disulfide oxidoreductase family.</text>
</comment>
<evidence type="ECO:0000259" key="5">
    <source>
        <dbReference type="Pfam" id="PF02852"/>
    </source>
</evidence>
<dbReference type="SUPFAM" id="SSF55424">
    <property type="entry name" value="FAD/NAD-linked reductases, dimerisation (C-terminal) domain"/>
    <property type="match status" value="1"/>
</dbReference>
<dbReference type="Pfam" id="PF02852">
    <property type="entry name" value="Pyr_redox_dim"/>
    <property type="match status" value="1"/>
</dbReference>
<keyword evidence="8" id="KW-1185">Reference proteome</keyword>
<evidence type="ECO:0000256" key="2">
    <source>
        <dbReference type="ARBA" id="ARBA00007532"/>
    </source>
</evidence>
<reference evidence="8" key="1">
    <citation type="journal article" date="2019" name="Int. J. Syst. Evol. Microbiol.">
        <title>The Global Catalogue of Microorganisms (GCM) 10K type strain sequencing project: providing services to taxonomists for standard genome sequencing and annotation.</title>
        <authorList>
            <consortium name="The Broad Institute Genomics Platform"/>
            <consortium name="The Broad Institute Genome Sequencing Center for Infectious Disease"/>
            <person name="Wu L."/>
            <person name="Ma J."/>
        </authorList>
    </citation>
    <scope>NUCLEOTIDE SEQUENCE [LARGE SCALE GENOMIC DNA]</scope>
    <source>
        <strain evidence="8">JCM 17106</strain>
    </source>
</reference>
<dbReference type="InterPro" id="IPR036188">
    <property type="entry name" value="FAD/NAD-bd_sf"/>
</dbReference>
<accession>A0ABP7XG81</accession>
<dbReference type="InterPro" id="IPR016156">
    <property type="entry name" value="FAD/NAD-linked_Rdtase_dimer_sf"/>
</dbReference>
<dbReference type="Gene3D" id="3.50.50.60">
    <property type="entry name" value="FAD/NAD(P)-binding domain"/>
    <property type="match status" value="2"/>
</dbReference>
<dbReference type="Proteomes" id="UP001500459">
    <property type="component" value="Unassembled WGS sequence"/>
</dbReference>
<evidence type="ECO:0000313" key="8">
    <source>
        <dbReference type="Proteomes" id="UP001500459"/>
    </source>
</evidence>
<name>A0ABP7XG81_9FLAO</name>
<dbReference type="PANTHER" id="PTHR43014">
    <property type="entry name" value="MERCURIC REDUCTASE"/>
    <property type="match status" value="1"/>
</dbReference>
<dbReference type="Pfam" id="PF07992">
    <property type="entry name" value="Pyr_redox_2"/>
    <property type="match status" value="1"/>
</dbReference>
<dbReference type="InterPro" id="IPR023753">
    <property type="entry name" value="FAD/NAD-binding_dom"/>
</dbReference>